<name>A0A4Y2LNS7_ARAVE</name>
<proteinExistence type="predicted"/>
<dbReference type="EMBL" id="BGPR01005997">
    <property type="protein sequence ID" value="GBN15216.1"/>
    <property type="molecule type" value="Genomic_DNA"/>
</dbReference>
<comment type="caution">
    <text evidence="1">The sequence shown here is derived from an EMBL/GenBank/DDBJ whole genome shotgun (WGS) entry which is preliminary data.</text>
</comment>
<protein>
    <submittedName>
        <fullName evidence="1">Uncharacterized protein</fullName>
    </submittedName>
</protein>
<reference evidence="1 2" key="1">
    <citation type="journal article" date="2019" name="Sci. Rep.">
        <title>Orb-weaving spider Araneus ventricosus genome elucidates the spidroin gene catalogue.</title>
        <authorList>
            <person name="Kono N."/>
            <person name="Nakamura H."/>
            <person name="Ohtoshi R."/>
            <person name="Moran D.A.P."/>
            <person name="Shinohara A."/>
            <person name="Yoshida Y."/>
            <person name="Fujiwara M."/>
            <person name="Mori M."/>
            <person name="Tomita M."/>
            <person name="Arakawa K."/>
        </authorList>
    </citation>
    <scope>NUCLEOTIDE SEQUENCE [LARGE SCALE GENOMIC DNA]</scope>
</reference>
<organism evidence="1 2">
    <name type="scientific">Araneus ventricosus</name>
    <name type="common">Orbweaver spider</name>
    <name type="synonym">Epeira ventricosa</name>
    <dbReference type="NCBI Taxonomy" id="182803"/>
    <lineage>
        <taxon>Eukaryota</taxon>
        <taxon>Metazoa</taxon>
        <taxon>Ecdysozoa</taxon>
        <taxon>Arthropoda</taxon>
        <taxon>Chelicerata</taxon>
        <taxon>Arachnida</taxon>
        <taxon>Araneae</taxon>
        <taxon>Araneomorphae</taxon>
        <taxon>Entelegynae</taxon>
        <taxon>Araneoidea</taxon>
        <taxon>Araneidae</taxon>
        <taxon>Araneus</taxon>
    </lineage>
</organism>
<evidence type="ECO:0000313" key="1">
    <source>
        <dbReference type="EMBL" id="GBN15216.1"/>
    </source>
</evidence>
<dbReference type="Proteomes" id="UP000499080">
    <property type="component" value="Unassembled WGS sequence"/>
</dbReference>
<gene>
    <name evidence="1" type="ORF">AVEN_23025_1</name>
</gene>
<accession>A0A4Y2LNS7</accession>
<keyword evidence="2" id="KW-1185">Reference proteome</keyword>
<evidence type="ECO:0000313" key="2">
    <source>
        <dbReference type="Proteomes" id="UP000499080"/>
    </source>
</evidence>
<dbReference type="AlphaFoldDB" id="A0A4Y2LNS7"/>
<sequence length="110" mass="12360">MSGELPKKRLILNAFADCEAWGWLHYGMGCNILARSWATCYSAWKDQIQSLSKHSRGIMSILLSRLYSLESDRFFKTTPPLSTQLGVFKNGSKSMTMQLTISPGPLSLRT</sequence>